<comment type="caution">
    <text evidence="1">The sequence shown here is derived from an EMBL/GenBank/DDBJ whole genome shotgun (WGS) entry which is preliminary data.</text>
</comment>
<sequence>MLLLRSNNHPPMLEKSQYDSWQSRMVLYIQGKEHGAHLLDSIINGPFQFGTFEVLTTINTPASTTERTLTNLTPEEKIRQLCDIRETNIVLQGLPLDVYSFVNHHKVAKEICDRVKLLIEGLEVSPQERESKFYNEFDIFTYEKGETLS</sequence>
<organism evidence="1 2">
    <name type="scientific">Tanacetum coccineum</name>
    <dbReference type="NCBI Taxonomy" id="301880"/>
    <lineage>
        <taxon>Eukaryota</taxon>
        <taxon>Viridiplantae</taxon>
        <taxon>Streptophyta</taxon>
        <taxon>Embryophyta</taxon>
        <taxon>Tracheophyta</taxon>
        <taxon>Spermatophyta</taxon>
        <taxon>Magnoliopsida</taxon>
        <taxon>eudicotyledons</taxon>
        <taxon>Gunneridae</taxon>
        <taxon>Pentapetalae</taxon>
        <taxon>asterids</taxon>
        <taxon>campanulids</taxon>
        <taxon>Asterales</taxon>
        <taxon>Asteraceae</taxon>
        <taxon>Asteroideae</taxon>
        <taxon>Anthemideae</taxon>
        <taxon>Anthemidinae</taxon>
        <taxon>Tanacetum</taxon>
    </lineage>
</organism>
<keyword evidence="2" id="KW-1185">Reference proteome</keyword>
<evidence type="ECO:0000313" key="2">
    <source>
        <dbReference type="Proteomes" id="UP001151760"/>
    </source>
</evidence>
<reference evidence="1" key="1">
    <citation type="journal article" date="2022" name="Int. J. Mol. Sci.">
        <title>Draft Genome of Tanacetum Coccineum: Genomic Comparison of Closely Related Tanacetum-Family Plants.</title>
        <authorList>
            <person name="Yamashiro T."/>
            <person name="Shiraishi A."/>
            <person name="Nakayama K."/>
            <person name="Satake H."/>
        </authorList>
    </citation>
    <scope>NUCLEOTIDE SEQUENCE</scope>
</reference>
<accession>A0ABQ5BI36</accession>
<dbReference type="Proteomes" id="UP001151760">
    <property type="component" value="Unassembled WGS sequence"/>
</dbReference>
<evidence type="ECO:0000313" key="1">
    <source>
        <dbReference type="EMBL" id="GJT13447.1"/>
    </source>
</evidence>
<reference evidence="1" key="2">
    <citation type="submission" date="2022-01" db="EMBL/GenBank/DDBJ databases">
        <authorList>
            <person name="Yamashiro T."/>
            <person name="Shiraishi A."/>
            <person name="Satake H."/>
            <person name="Nakayama K."/>
        </authorList>
    </citation>
    <scope>NUCLEOTIDE SEQUENCE</scope>
</reference>
<dbReference type="EMBL" id="BQNB010013231">
    <property type="protein sequence ID" value="GJT13447.1"/>
    <property type="molecule type" value="Genomic_DNA"/>
</dbReference>
<protein>
    <submittedName>
        <fullName evidence="1">Uncharacterized protein</fullName>
    </submittedName>
</protein>
<gene>
    <name evidence="1" type="ORF">Tco_0860489</name>
</gene>
<name>A0ABQ5BI36_9ASTR</name>
<proteinExistence type="predicted"/>